<dbReference type="Gene3D" id="2.40.170.20">
    <property type="entry name" value="TonB-dependent receptor, beta-barrel domain"/>
    <property type="match status" value="1"/>
</dbReference>
<dbReference type="InterPro" id="IPR018759">
    <property type="entry name" value="BBP2_2"/>
</dbReference>
<sequence>MSAEYENTQFEEAEETDSDRVIGIIAWNRLFSPTFSGGVSASTDRAELDTDEEIDKDTLSLVFNKRWPAMRVSGSVGNSRIESRFRGVSQESDGVVGDLMLERELNPSSEIYLQASRQLTDQTSDFDIQFDDFEFNLRETTTVEVTALEAGLGKRFSDASSVNIGLTASRSDYLQTTDKEERAGLSLRYSRPLGSRLDFNVGASMTHYRYEDEGEDDELFNSNVGLTYKASRDLSVSGQIGHKQRTSDLVSREYTENWIALGLTYAIF</sequence>
<keyword evidence="3" id="KW-0998">Cell outer membrane</keyword>
<dbReference type="KEGG" id="msr:AU15_15395"/>
<protein>
    <submittedName>
        <fullName evidence="4">Uncharacterized protein</fullName>
    </submittedName>
</protein>
<keyword evidence="2" id="KW-0472">Membrane</keyword>
<dbReference type="InterPro" id="IPR036942">
    <property type="entry name" value="Beta-barrel_TonB_sf"/>
</dbReference>
<dbReference type="EMBL" id="CP007152">
    <property type="protein sequence ID" value="AHI33276.1"/>
    <property type="molecule type" value="Genomic_DNA"/>
</dbReference>
<reference evidence="4 5" key="1">
    <citation type="journal article" date="2014" name="Genome Announc.">
        <title>Draft Genome Sequences of Marinobacter similis A3d10T and Marinobacter salarius R9SW1T.</title>
        <authorList>
            <person name="Ivanova E.P."/>
            <person name="Ng H.J."/>
            <person name="Webb H.K."/>
            <person name="Feng G."/>
            <person name="Oshima K."/>
            <person name="Hattori M."/>
            <person name="Ohkuma M."/>
            <person name="Sergeev A.F."/>
            <person name="Mikhailov V.V."/>
            <person name="Crawford R.J."/>
            <person name="Sawabe T."/>
        </authorList>
    </citation>
    <scope>NUCLEOTIDE SEQUENCE [LARGE SCALE GENOMIC DNA]</scope>
    <source>
        <strain evidence="5">A3d10 and R9SW1</strain>
    </source>
</reference>
<evidence type="ECO:0000313" key="5">
    <source>
        <dbReference type="Proteomes" id="UP000035081"/>
    </source>
</evidence>
<dbReference type="AlphaFoldDB" id="W5YVX8"/>
<gene>
    <name evidence="4" type="ORF">AU15_15395</name>
</gene>
<evidence type="ECO:0000313" key="4">
    <source>
        <dbReference type="EMBL" id="AHI33276.1"/>
    </source>
</evidence>
<dbReference type="GO" id="GO:0009279">
    <property type="term" value="C:cell outer membrane"/>
    <property type="evidence" value="ECO:0007669"/>
    <property type="project" value="UniProtKB-SubCell"/>
</dbReference>
<name>W5YVX8_9GAMM</name>
<comment type="subcellular location">
    <subcellularLocation>
        <location evidence="1">Cell outer membrane</location>
    </subcellularLocation>
</comment>
<proteinExistence type="predicted"/>
<dbReference type="Pfam" id="PF10082">
    <property type="entry name" value="BBP2_2"/>
    <property type="match status" value="1"/>
</dbReference>
<dbReference type="SUPFAM" id="SSF56935">
    <property type="entry name" value="Porins"/>
    <property type="match status" value="1"/>
</dbReference>
<organism evidence="4 5">
    <name type="scientific">Marinobacter salarius</name>
    <dbReference type="NCBI Taxonomy" id="1420917"/>
    <lineage>
        <taxon>Bacteria</taxon>
        <taxon>Pseudomonadati</taxon>
        <taxon>Pseudomonadota</taxon>
        <taxon>Gammaproteobacteria</taxon>
        <taxon>Pseudomonadales</taxon>
        <taxon>Marinobacteraceae</taxon>
        <taxon>Marinobacter</taxon>
    </lineage>
</organism>
<evidence type="ECO:0000256" key="3">
    <source>
        <dbReference type="ARBA" id="ARBA00023237"/>
    </source>
</evidence>
<dbReference type="HOGENOM" id="CLU_1037488_0_0_6"/>
<dbReference type="Proteomes" id="UP000035081">
    <property type="component" value="Chromosome"/>
</dbReference>
<evidence type="ECO:0000256" key="1">
    <source>
        <dbReference type="ARBA" id="ARBA00004442"/>
    </source>
</evidence>
<evidence type="ECO:0000256" key="2">
    <source>
        <dbReference type="ARBA" id="ARBA00023136"/>
    </source>
</evidence>
<accession>W5YVX8</accession>